<keyword evidence="4" id="KW-1185">Reference proteome</keyword>
<evidence type="ECO:0000313" key="4">
    <source>
        <dbReference type="Proteomes" id="UP001486565"/>
    </source>
</evidence>
<name>A0ABZ2Y724_9FIRM</name>
<reference evidence="3 4" key="1">
    <citation type="submission" date="2023-03" db="EMBL/GenBank/DDBJ databases">
        <title>Novel Species.</title>
        <authorList>
            <person name="Ma S."/>
        </authorList>
    </citation>
    <scope>NUCLEOTIDE SEQUENCE [LARGE SCALE GENOMIC DNA]</scope>
    <source>
        <strain evidence="3 4">LIND6LT2</strain>
    </source>
</reference>
<feature type="compositionally biased region" description="Basic and acidic residues" evidence="2">
    <location>
        <begin position="1"/>
        <end position="19"/>
    </location>
</feature>
<dbReference type="Proteomes" id="UP001486565">
    <property type="component" value="Chromosome"/>
</dbReference>
<sequence length="430" mass="47196">MKAFEEVKPKEYTETLKESKKAKKGASRALKAEQNDTFFFIGNRMKALLRGLSGDGKKEEKDEKDEKEGSSKKEEMSAKEKQGYVSNEADFAKLCLKNSKELKEIGLSLRPTYLRNRFKSKSEKSGGNFDYSKAMNNENGVGFGGTFKIFFGAMDWGEMIGSGSGLFLDEGISSLIGGFFGGMAAGGLNYYDAKKEKKKENEELVDEMDDIEFVDENGDPIKSKEKEKEAAEEGFKKLFSKLFKEGKSLKEASKAVDNEIIPELKYNFAMTQLEQEDIEVNDDSKIFMKEKASSEAQKKIKGAAVTAVEKAIADMNTAYPDFGKDNNKQEQALKAAENKVNINHLFEQADGIIDKVLKEKPKGTYQELKDEIEKQIDKLIENSIKLDEIKAVIEPIAKPPAPAKTPTTSSGGSGGAAGGSGGGTAGKTTP</sequence>
<protein>
    <submittedName>
        <fullName evidence="3">Uncharacterized protein</fullName>
    </submittedName>
</protein>
<evidence type="ECO:0000256" key="2">
    <source>
        <dbReference type="SAM" id="MobiDB-lite"/>
    </source>
</evidence>
<organism evidence="3 4">
    <name type="scientific">Defluviitalea saccharophila</name>
    <dbReference type="NCBI Taxonomy" id="879970"/>
    <lineage>
        <taxon>Bacteria</taxon>
        <taxon>Bacillati</taxon>
        <taxon>Bacillota</taxon>
        <taxon>Clostridia</taxon>
        <taxon>Lachnospirales</taxon>
        <taxon>Defluviitaleaceae</taxon>
        <taxon>Defluviitalea</taxon>
    </lineage>
</organism>
<feature type="region of interest" description="Disordered" evidence="2">
    <location>
        <begin position="51"/>
        <end position="81"/>
    </location>
</feature>
<feature type="compositionally biased region" description="Basic and acidic residues" evidence="2">
    <location>
        <begin position="55"/>
        <end position="81"/>
    </location>
</feature>
<evidence type="ECO:0000256" key="1">
    <source>
        <dbReference type="SAM" id="Coils"/>
    </source>
</evidence>
<evidence type="ECO:0000313" key="3">
    <source>
        <dbReference type="EMBL" id="WZL71151.1"/>
    </source>
</evidence>
<gene>
    <name evidence="3" type="ORF">QBE51_06440</name>
</gene>
<proteinExistence type="predicted"/>
<dbReference type="RefSeq" id="WP_341878115.1">
    <property type="nucleotide sequence ID" value="NZ_CP121687.1"/>
</dbReference>
<feature type="region of interest" description="Disordered" evidence="2">
    <location>
        <begin position="397"/>
        <end position="430"/>
    </location>
</feature>
<feature type="compositionally biased region" description="Gly residues" evidence="2">
    <location>
        <begin position="411"/>
        <end position="430"/>
    </location>
</feature>
<keyword evidence="1" id="KW-0175">Coiled coil</keyword>
<feature type="coiled-coil region" evidence="1">
    <location>
        <begin position="362"/>
        <end position="389"/>
    </location>
</feature>
<accession>A0ABZ2Y724</accession>
<feature type="region of interest" description="Disordered" evidence="2">
    <location>
        <begin position="1"/>
        <end position="30"/>
    </location>
</feature>
<dbReference type="EMBL" id="CP121687">
    <property type="protein sequence ID" value="WZL71151.1"/>
    <property type="molecule type" value="Genomic_DNA"/>
</dbReference>